<dbReference type="Gene3D" id="3.40.30.10">
    <property type="entry name" value="Glutaredoxin"/>
    <property type="match status" value="1"/>
</dbReference>
<dbReference type="FunFam" id="3.40.30.10:FF:000176">
    <property type="entry name" value="Glutathione S-transferase theta-1"/>
    <property type="match status" value="1"/>
</dbReference>
<feature type="domain" description="GST N-terminal" evidence="1">
    <location>
        <begin position="2"/>
        <end position="83"/>
    </location>
</feature>
<dbReference type="InterPro" id="IPR040075">
    <property type="entry name" value="GST_N_Theta"/>
</dbReference>
<dbReference type="SFLD" id="SFLDS00019">
    <property type="entry name" value="Glutathione_Transferase_(cytos"/>
    <property type="match status" value="1"/>
</dbReference>
<evidence type="ECO:0000259" key="1">
    <source>
        <dbReference type="PROSITE" id="PS50404"/>
    </source>
</evidence>
<dbReference type="InterPro" id="IPR004045">
    <property type="entry name" value="Glutathione_S-Trfase_N"/>
</dbReference>
<dbReference type="PANTHER" id="PTHR44750">
    <property type="entry name" value="GLUTATHIONE S-TRANSFERASE T1-RELATED"/>
    <property type="match status" value="1"/>
</dbReference>
<dbReference type="SUPFAM" id="SSF47616">
    <property type="entry name" value="GST C-terminal domain-like"/>
    <property type="match status" value="1"/>
</dbReference>
<dbReference type="InterPro" id="IPR036249">
    <property type="entry name" value="Thioredoxin-like_sf"/>
</dbReference>
<name>A0A811QCD4_9POAL</name>
<dbReference type="PANTHER" id="PTHR44750:SF2">
    <property type="entry name" value="GLUTATHIONE S-TRANSFERASE T1"/>
    <property type="match status" value="1"/>
</dbReference>
<gene>
    <name evidence="2" type="ORF">NCGR_LOCUS36932</name>
</gene>
<sequence length="211" mass="23700">MSPIKVYAHRWSQPCRAVIIFCRVNKIDFEEVTVDLFKSQSLTPEFKKINPMGQVPAIVDGRFKLFESHAILRYLASVFPGVADHWPRPDATKHAEKVLMQSLARIESVWLKGDAKFLLGSPQPSIADLSLVCEIMQLEALGDDMRNKFLGGHERILTWIDNVRKTTSPHFDEAHMFLFEVKAQMQSKAATAAAKQGGSEASSKLKFASKL</sequence>
<dbReference type="Gene3D" id="1.20.1050.10">
    <property type="match status" value="1"/>
</dbReference>
<organism evidence="2 3">
    <name type="scientific">Miscanthus lutarioriparius</name>
    <dbReference type="NCBI Taxonomy" id="422564"/>
    <lineage>
        <taxon>Eukaryota</taxon>
        <taxon>Viridiplantae</taxon>
        <taxon>Streptophyta</taxon>
        <taxon>Embryophyta</taxon>
        <taxon>Tracheophyta</taxon>
        <taxon>Spermatophyta</taxon>
        <taxon>Magnoliopsida</taxon>
        <taxon>Liliopsida</taxon>
        <taxon>Poales</taxon>
        <taxon>Poaceae</taxon>
        <taxon>PACMAD clade</taxon>
        <taxon>Panicoideae</taxon>
        <taxon>Andropogonodae</taxon>
        <taxon>Andropogoneae</taxon>
        <taxon>Saccharinae</taxon>
        <taxon>Miscanthus</taxon>
    </lineage>
</organism>
<dbReference type="AlphaFoldDB" id="A0A811QCD4"/>
<evidence type="ECO:0000313" key="3">
    <source>
        <dbReference type="Proteomes" id="UP000604825"/>
    </source>
</evidence>
<dbReference type="SUPFAM" id="SSF52833">
    <property type="entry name" value="Thioredoxin-like"/>
    <property type="match status" value="1"/>
</dbReference>
<comment type="caution">
    <text evidence="2">The sequence shown here is derived from an EMBL/GenBank/DDBJ whole genome shotgun (WGS) entry which is preliminary data.</text>
</comment>
<dbReference type="InterPro" id="IPR036282">
    <property type="entry name" value="Glutathione-S-Trfase_C_sf"/>
</dbReference>
<accession>A0A811QCD4</accession>
<dbReference type="Pfam" id="PF02798">
    <property type="entry name" value="GST_N"/>
    <property type="match status" value="1"/>
</dbReference>
<dbReference type="InterPro" id="IPR043377">
    <property type="entry name" value="GSTT1/2/3"/>
</dbReference>
<dbReference type="InterPro" id="IPR040079">
    <property type="entry name" value="Glutathione_S-Trfase"/>
</dbReference>
<keyword evidence="3" id="KW-1185">Reference proteome</keyword>
<dbReference type="PROSITE" id="PS50404">
    <property type="entry name" value="GST_NTER"/>
    <property type="match status" value="1"/>
</dbReference>
<dbReference type="OrthoDB" id="422574at2759"/>
<dbReference type="CDD" id="cd03050">
    <property type="entry name" value="GST_N_Theta"/>
    <property type="match status" value="1"/>
</dbReference>
<dbReference type="Proteomes" id="UP000604825">
    <property type="component" value="Unassembled WGS sequence"/>
</dbReference>
<reference evidence="2" key="1">
    <citation type="submission" date="2020-10" db="EMBL/GenBank/DDBJ databases">
        <authorList>
            <person name="Han B."/>
            <person name="Lu T."/>
            <person name="Zhao Q."/>
            <person name="Huang X."/>
            <person name="Zhao Y."/>
        </authorList>
    </citation>
    <scope>NUCLEOTIDE SEQUENCE</scope>
</reference>
<protein>
    <recommendedName>
        <fullName evidence="1">GST N-terminal domain-containing protein</fullName>
    </recommendedName>
</protein>
<evidence type="ECO:0000313" key="2">
    <source>
        <dbReference type="EMBL" id="CAD6253301.1"/>
    </source>
</evidence>
<proteinExistence type="predicted"/>
<dbReference type="EMBL" id="CAJGYO010000009">
    <property type="protein sequence ID" value="CAD6253301.1"/>
    <property type="molecule type" value="Genomic_DNA"/>
</dbReference>
<dbReference type="Pfam" id="PF13410">
    <property type="entry name" value="GST_C_2"/>
    <property type="match status" value="1"/>
</dbReference>